<evidence type="ECO:0000256" key="2">
    <source>
        <dbReference type="ARBA" id="ARBA00022448"/>
    </source>
</evidence>
<evidence type="ECO:0000256" key="3">
    <source>
        <dbReference type="ARBA" id="ARBA00022692"/>
    </source>
</evidence>
<name>A0A7J6SPX2_PEROL</name>
<evidence type="ECO:0000313" key="6">
    <source>
        <dbReference type="EMBL" id="KAF4734256.1"/>
    </source>
</evidence>
<evidence type="ECO:0000256" key="5">
    <source>
        <dbReference type="ARBA" id="ARBA00023136"/>
    </source>
</evidence>
<comment type="caution">
    <text evidence="6">The sequence shown here is derived from an EMBL/GenBank/DDBJ whole genome shotgun (WGS) entry which is preliminary data.</text>
</comment>
<dbReference type="AlphaFoldDB" id="A0A7J6SPX2"/>
<dbReference type="GO" id="GO:0016020">
    <property type="term" value="C:membrane"/>
    <property type="evidence" value="ECO:0007669"/>
    <property type="project" value="UniProtKB-SubCell"/>
</dbReference>
<sequence length="138" mass="14237">MKVVSWASAPVAASSLLLTIPAFEGRLDPIRVALFRHVLLEFGSVLTYLPITTQLAKSAPKEGSGVYFAIFSSSVEALNLASSVVSSEVTNVLGVTSGNFTNLTPLIVLCTACNTIPLLVTLNMDDGGNGDPAPGGGD</sequence>
<dbReference type="Proteomes" id="UP000553632">
    <property type="component" value="Unassembled WGS sequence"/>
</dbReference>
<keyword evidence="2" id="KW-0813">Transport</keyword>
<protein>
    <submittedName>
        <fullName evidence="6">Uncharacterized protein</fullName>
    </submittedName>
</protein>
<comment type="subcellular location">
    <subcellularLocation>
        <location evidence="1">Membrane</location>
        <topology evidence="1">Multi-pass membrane protein</topology>
    </subcellularLocation>
</comment>
<keyword evidence="5" id="KW-0472">Membrane</keyword>
<keyword evidence="3" id="KW-0812">Transmembrane</keyword>
<proteinExistence type="predicted"/>
<gene>
    <name evidence="6" type="ORF">FOZ63_013768</name>
</gene>
<evidence type="ECO:0000256" key="1">
    <source>
        <dbReference type="ARBA" id="ARBA00004141"/>
    </source>
</evidence>
<dbReference type="EMBL" id="JABANO010016986">
    <property type="protein sequence ID" value="KAF4734256.1"/>
    <property type="molecule type" value="Genomic_DNA"/>
</dbReference>
<organism evidence="6 7">
    <name type="scientific">Perkinsus olseni</name>
    <name type="common">Perkinsus atlanticus</name>
    <dbReference type="NCBI Taxonomy" id="32597"/>
    <lineage>
        <taxon>Eukaryota</taxon>
        <taxon>Sar</taxon>
        <taxon>Alveolata</taxon>
        <taxon>Perkinsozoa</taxon>
        <taxon>Perkinsea</taxon>
        <taxon>Perkinsida</taxon>
        <taxon>Perkinsidae</taxon>
        <taxon>Perkinsus</taxon>
    </lineage>
</organism>
<feature type="non-terminal residue" evidence="6">
    <location>
        <position position="138"/>
    </location>
</feature>
<accession>A0A7J6SPX2</accession>
<dbReference type="Pfam" id="PF03092">
    <property type="entry name" value="BT1"/>
    <property type="match status" value="1"/>
</dbReference>
<keyword evidence="7" id="KW-1185">Reference proteome</keyword>
<dbReference type="InterPro" id="IPR039309">
    <property type="entry name" value="BT1"/>
</dbReference>
<evidence type="ECO:0000256" key="4">
    <source>
        <dbReference type="ARBA" id="ARBA00022989"/>
    </source>
</evidence>
<reference evidence="6 7" key="1">
    <citation type="submission" date="2020-04" db="EMBL/GenBank/DDBJ databases">
        <title>Perkinsus olseni comparative genomics.</title>
        <authorList>
            <person name="Bogema D.R."/>
        </authorList>
    </citation>
    <scope>NUCLEOTIDE SEQUENCE [LARGE SCALE GENOMIC DNA]</scope>
    <source>
        <strain evidence="6 7">ATCC PRA-207</strain>
    </source>
</reference>
<evidence type="ECO:0000313" key="7">
    <source>
        <dbReference type="Proteomes" id="UP000553632"/>
    </source>
</evidence>
<keyword evidence="4" id="KW-1133">Transmembrane helix</keyword>